<gene>
    <name evidence="3" type="ORF">E4U42_002741</name>
</gene>
<keyword evidence="2" id="KW-0472">Membrane</keyword>
<dbReference type="OrthoDB" id="4207724at2759"/>
<dbReference type="Proteomes" id="UP000811619">
    <property type="component" value="Unassembled WGS sequence"/>
</dbReference>
<feature type="transmembrane region" description="Helical" evidence="2">
    <location>
        <begin position="12"/>
        <end position="29"/>
    </location>
</feature>
<comment type="caution">
    <text evidence="3">The sequence shown here is derived from an EMBL/GenBank/DDBJ whole genome shotgun (WGS) entry which is preliminary data.</text>
</comment>
<proteinExistence type="predicted"/>
<feature type="compositionally biased region" description="Low complexity" evidence="1">
    <location>
        <begin position="307"/>
        <end position="325"/>
    </location>
</feature>
<feature type="region of interest" description="Disordered" evidence="1">
    <location>
        <begin position="34"/>
        <end position="415"/>
    </location>
</feature>
<evidence type="ECO:0000313" key="4">
    <source>
        <dbReference type="Proteomes" id="UP000811619"/>
    </source>
</evidence>
<evidence type="ECO:0000256" key="2">
    <source>
        <dbReference type="SAM" id="Phobius"/>
    </source>
</evidence>
<feature type="compositionally biased region" description="Basic and acidic residues" evidence="1">
    <location>
        <begin position="365"/>
        <end position="375"/>
    </location>
</feature>
<feature type="compositionally biased region" description="Polar residues" evidence="1">
    <location>
        <begin position="265"/>
        <end position="281"/>
    </location>
</feature>
<keyword evidence="2" id="KW-0812">Transmembrane</keyword>
<reference evidence="3" key="1">
    <citation type="journal article" date="2020" name="bioRxiv">
        <title>Whole genome comparisons of ergot fungi reveals the divergence and evolution of species within the genus Claviceps are the result of varying mechanisms driving genome evolution and host range expansion.</title>
        <authorList>
            <person name="Wyka S.A."/>
            <person name="Mondo S.J."/>
            <person name="Liu M."/>
            <person name="Dettman J."/>
            <person name="Nalam V."/>
            <person name="Broders K.D."/>
        </authorList>
    </citation>
    <scope>NUCLEOTIDE SEQUENCE</scope>
    <source>
        <strain evidence="3">CCC 489</strain>
    </source>
</reference>
<evidence type="ECO:0000256" key="1">
    <source>
        <dbReference type="SAM" id="MobiDB-lite"/>
    </source>
</evidence>
<sequence length="415" mass="44747">MANVTENDMSYLYTIGGYAAVFGVGYAAYRISTRKGNKRATTVPSKGAKSPQAETRKEDRKKKQRLEHFASGAHDAAKAKAKPEEVAPWPRHAVEDTSDDGVDNREFARQLAKAKEGKKFASKAESSKRKEKSVKQSQANKINNRLSDDKPSDAGADADADDDQSPIESPEIQPADVAGVSDMLEPAPAGPSVLRITDADKVKEKKPKAAKAPEKTETKKQRQNRKKAEAAKEAREVAEKERKSLEEKQRRTARIAEGRAAKDGSQFSASTNGANSWTNGAPSEGKANPSDVGEVLHQPLDTREEAAAPAAAPAASPAKKPAVATKPKDTWMSSLPSEEEQIEMLKDEGDEWSTVPVKASKKAKKSIDSGDDGSKRPAAQPHQAAKPSTSGNFGSFSALKDETTIEAEDEEEWDV</sequence>
<feature type="compositionally biased region" description="Polar residues" evidence="1">
    <location>
        <begin position="386"/>
        <end position="395"/>
    </location>
</feature>
<feature type="compositionally biased region" description="Basic and acidic residues" evidence="1">
    <location>
        <begin position="102"/>
        <end position="119"/>
    </location>
</feature>
<dbReference type="AlphaFoldDB" id="A0A8K0NPE7"/>
<feature type="compositionally biased region" description="Basic and acidic residues" evidence="1">
    <location>
        <begin position="211"/>
        <end position="262"/>
    </location>
</feature>
<feature type="compositionally biased region" description="Polar residues" evidence="1">
    <location>
        <begin position="136"/>
        <end position="145"/>
    </location>
</feature>
<organism evidence="3 4">
    <name type="scientific">Claviceps africana</name>
    <dbReference type="NCBI Taxonomy" id="83212"/>
    <lineage>
        <taxon>Eukaryota</taxon>
        <taxon>Fungi</taxon>
        <taxon>Dikarya</taxon>
        <taxon>Ascomycota</taxon>
        <taxon>Pezizomycotina</taxon>
        <taxon>Sordariomycetes</taxon>
        <taxon>Hypocreomycetidae</taxon>
        <taxon>Hypocreales</taxon>
        <taxon>Clavicipitaceae</taxon>
        <taxon>Claviceps</taxon>
    </lineage>
</organism>
<keyword evidence="4" id="KW-1185">Reference proteome</keyword>
<evidence type="ECO:0000313" key="3">
    <source>
        <dbReference type="EMBL" id="KAG5930187.1"/>
    </source>
</evidence>
<keyword evidence="2" id="KW-1133">Transmembrane helix</keyword>
<feature type="compositionally biased region" description="Acidic residues" evidence="1">
    <location>
        <begin position="404"/>
        <end position="415"/>
    </location>
</feature>
<feature type="compositionally biased region" description="Acidic residues" evidence="1">
    <location>
        <begin position="156"/>
        <end position="165"/>
    </location>
</feature>
<feature type="compositionally biased region" description="Basic and acidic residues" evidence="1">
    <location>
        <begin position="75"/>
        <end position="85"/>
    </location>
</feature>
<protein>
    <submittedName>
        <fullName evidence="3">Uncharacterized protein</fullName>
    </submittedName>
</protein>
<name>A0A8K0NPE7_9HYPO</name>
<accession>A0A8K0NPE7</accession>
<dbReference type="EMBL" id="SRPY01000022">
    <property type="protein sequence ID" value="KAG5930187.1"/>
    <property type="molecule type" value="Genomic_DNA"/>
</dbReference>